<protein>
    <submittedName>
        <fullName evidence="1">Uncharacterized protein</fullName>
    </submittedName>
</protein>
<organism evidence="1 2">
    <name type="scientific">Trifolium medium</name>
    <dbReference type="NCBI Taxonomy" id="97028"/>
    <lineage>
        <taxon>Eukaryota</taxon>
        <taxon>Viridiplantae</taxon>
        <taxon>Streptophyta</taxon>
        <taxon>Embryophyta</taxon>
        <taxon>Tracheophyta</taxon>
        <taxon>Spermatophyta</taxon>
        <taxon>Magnoliopsida</taxon>
        <taxon>eudicotyledons</taxon>
        <taxon>Gunneridae</taxon>
        <taxon>Pentapetalae</taxon>
        <taxon>rosids</taxon>
        <taxon>fabids</taxon>
        <taxon>Fabales</taxon>
        <taxon>Fabaceae</taxon>
        <taxon>Papilionoideae</taxon>
        <taxon>50 kb inversion clade</taxon>
        <taxon>NPAAA clade</taxon>
        <taxon>Hologalegina</taxon>
        <taxon>IRL clade</taxon>
        <taxon>Trifolieae</taxon>
        <taxon>Trifolium</taxon>
    </lineage>
</organism>
<keyword evidence="2" id="KW-1185">Reference proteome</keyword>
<sequence length="40" mass="4063">MRGVGVAETIVGLGGRDVGGVSGSTSRLYFAGSVPNIRLR</sequence>
<accession>A0A392VYE3</accession>
<dbReference type="EMBL" id="LXQA011287821">
    <property type="protein sequence ID" value="MCI91991.1"/>
    <property type="molecule type" value="Genomic_DNA"/>
</dbReference>
<dbReference type="AlphaFoldDB" id="A0A392VYE3"/>
<dbReference type="Proteomes" id="UP000265520">
    <property type="component" value="Unassembled WGS sequence"/>
</dbReference>
<feature type="non-terminal residue" evidence="1">
    <location>
        <position position="40"/>
    </location>
</feature>
<reference evidence="1 2" key="1">
    <citation type="journal article" date="2018" name="Front. Plant Sci.">
        <title>Red Clover (Trifolium pratense) and Zigzag Clover (T. medium) - A Picture of Genomic Similarities and Differences.</title>
        <authorList>
            <person name="Dluhosova J."/>
            <person name="Istvanek J."/>
            <person name="Nedelnik J."/>
            <person name="Repkova J."/>
        </authorList>
    </citation>
    <scope>NUCLEOTIDE SEQUENCE [LARGE SCALE GENOMIC DNA]</scope>
    <source>
        <strain evidence="2">cv. 10/8</strain>
        <tissue evidence="1">Leaf</tissue>
    </source>
</reference>
<evidence type="ECO:0000313" key="2">
    <source>
        <dbReference type="Proteomes" id="UP000265520"/>
    </source>
</evidence>
<comment type="caution">
    <text evidence="1">The sequence shown here is derived from an EMBL/GenBank/DDBJ whole genome shotgun (WGS) entry which is preliminary data.</text>
</comment>
<proteinExistence type="predicted"/>
<name>A0A392VYE3_9FABA</name>
<evidence type="ECO:0000313" key="1">
    <source>
        <dbReference type="EMBL" id="MCI91991.1"/>
    </source>
</evidence>